<evidence type="ECO:0000256" key="1">
    <source>
        <dbReference type="ARBA" id="ARBA00004167"/>
    </source>
</evidence>
<keyword evidence="7" id="KW-0472">Membrane</keyword>
<evidence type="ECO:0000256" key="4">
    <source>
        <dbReference type="ARBA" id="ARBA00022692"/>
    </source>
</evidence>
<dbReference type="PANTHER" id="PTHR48059">
    <property type="entry name" value="POLYGALACTURONASE INHIBITOR 1"/>
    <property type="match status" value="1"/>
</dbReference>
<evidence type="ECO:0000256" key="2">
    <source>
        <dbReference type="ARBA" id="ARBA00004196"/>
    </source>
</evidence>
<evidence type="ECO:0000256" key="6">
    <source>
        <dbReference type="ARBA" id="ARBA00022989"/>
    </source>
</evidence>
<dbReference type="InterPro" id="IPR013210">
    <property type="entry name" value="LRR_N_plant-typ"/>
</dbReference>
<reference evidence="11" key="1">
    <citation type="submission" date="2021-01" db="UniProtKB">
        <authorList>
            <consortium name="EnsemblPlants"/>
        </authorList>
    </citation>
    <scope>IDENTIFICATION</scope>
</reference>
<proteinExistence type="inferred from homology"/>
<feature type="chain" id="PRO_5029779727" description="Leucine-rich repeat-containing N-terminal plant-type domain-containing protein" evidence="9">
    <location>
        <begin position="27"/>
        <end position="476"/>
    </location>
</feature>
<comment type="subcellular location">
    <subcellularLocation>
        <location evidence="2">Cell envelope</location>
    </subcellularLocation>
    <subcellularLocation>
        <location evidence="1">Membrane</location>
        <topology evidence="1">Single-pass membrane protein</topology>
    </subcellularLocation>
</comment>
<keyword evidence="5" id="KW-0677">Repeat</keyword>
<keyword evidence="6" id="KW-1133">Transmembrane helix</keyword>
<sequence length="476" mass="52249">MSHKRRMCALICYSLLLLLNLHTVVAAACHADDQSGLLAFKAAIKHDPTKILATWKPGTDCCTWNGITCRDARVTSVYLSAPEDAPGAYLAGHISPAISKLRFLDGLYLLDLKNISGRIPDSLFTLPDLQFVYLENNKLSGLIPFEFGNLTKLYSLSLAGNRFVGRIPSSLGALTQLNQLKLGGNLLNGPVPAAIGNLTTLTYLGLQNNMLIGRVPNFSTLKNLLFLYLSGNSFSGPIPASIASLAPKLVDLTLGRNNLTGRIPDFFSKFKSLDTLDLSSNRLTGTVPKSFANLTKIFNLDLSRNLLVDPFPSLFVKGIESLDLSYNRFNLGTIPKWVQSSPIIYSLKLARCGLRMRMEDFKPAETYFYDYIDLSENEITGSPVQLLNQTEYLVSFRGSGNKLKFDFEKLRFAKTLTELDLSRNLVYGKVPSAVAQLKKLNVSYNHLCGKLPTTSFSASAFVGNDCLCGSPLGACR</sequence>
<dbReference type="Gramene" id="Kaladp0028s0015.1.v1.1">
    <property type="protein sequence ID" value="Kaladp0028s0015.1.v1.1.CDS.1"/>
    <property type="gene ID" value="Kaladp0028s0015.v1.1"/>
</dbReference>
<dbReference type="SUPFAM" id="SSF52058">
    <property type="entry name" value="L domain-like"/>
    <property type="match status" value="2"/>
</dbReference>
<dbReference type="SMART" id="SM00369">
    <property type="entry name" value="LRR_TYP"/>
    <property type="match status" value="5"/>
</dbReference>
<keyword evidence="12" id="KW-1185">Reference proteome</keyword>
<dbReference type="OMA" id="DPFPEMN"/>
<dbReference type="AlphaFoldDB" id="A0A7N0ZST5"/>
<dbReference type="FunFam" id="3.80.10.10:FF:000095">
    <property type="entry name" value="LRR receptor-like serine/threonine-protein kinase GSO1"/>
    <property type="match status" value="1"/>
</dbReference>
<protein>
    <recommendedName>
        <fullName evidence="10">Leucine-rich repeat-containing N-terminal plant-type domain-containing protein</fullName>
    </recommendedName>
</protein>
<dbReference type="Pfam" id="PF13855">
    <property type="entry name" value="LRR_8"/>
    <property type="match status" value="2"/>
</dbReference>
<name>A0A7N0ZST5_KALFE</name>
<dbReference type="InterPro" id="IPR003591">
    <property type="entry name" value="Leu-rich_rpt_typical-subtyp"/>
</dbReference>
<organism evidence="11 12">
    <name type="scientific">Kalanchoe fedtschenkoi</name>
    <name type="common">Lavender scallops</name>
    <name type="synonym">South American air plant</name>
    <dbReference type="NCBI Taxonomy" id="63787"/>
    <lineage>
        <taxon>Eukaryota</taxon>
        <taxon>Viridiplantae</taxon>
        <taxon>Streptophyta</taxon>
        <taxon>Embryophyta</taxon>
        <taxon>Tracheophyta</taxon>
        <taxon>Spermatophyta</taxon>
        <taxon>Magnoliopsida</taxon>
        <taxon>eudicotyledons</taxon>
        <taxon>Gunneridae</taxon>
        <taxon>Pentapetalae</taxon>
        <taxon>Saxifragales</taxon>
        <taxon>Crassulaceae</taxon>
        <taxon>Kalanchoe</taxon>
    </lineage>
</organism>
<dbReference type="PROSITE" id="PS51257">
    <property type="entry name" value="PROKAR_LIPOPROTEIN"/>
    <property type="match status" value="1"/>
</dbReference>
<evidence type="ECO:0000256" key="8">
    <source>
        <dbReference type="ARBA" id="ARBA00038043"/>
    </source>
</evidence>
<keyword evidence="9" id="KW-0732">Signal</keyword>
<evidence type="ECO:0000256" key="3">
    <source>
        <dbReference type="ARBA" id="ARBA00022614"/>
    </source>
</evidence>
<comment type="similarity">
    <text evidence="8">Belongs to the polygalacturonase-inhibiting protein family.</text>
</comment>
<evidence type="ECO:0000256" key="7">
    <source>
        <dbReference type="ARBA" id="ARBA00023136"/>
    </source>
</evidence>
<feature type="domain" description="Leucine-rich repeat-containing N-terminal plant-type" evidence="10">
    <location>
        <begin position="30"/>
        <end position="69"/>
    </location>
</feature>
<evidence type="ECO:0000313" key="11">
    <source>
        <dbReference type="EnsemblPlants" id="Kaladp0028s0015.1.v1.1.CDS.1"/>
    </source>
</evidence>
<dbReference type="InterPro" id="IPR032675">
    <property type="entry name" value="LRR_dom_sf"/>
</dbReference>
<dbReference type="GO" id="GO:0016020">
    <property type="term" value="C:membrane"/>
    <property type="evidence" value="ECO:0007669"/>
    <property type="project" value="UniProtKB-SubCell"/>
</dbReference>
<keyword evidence="3" id="KW-0433">Leucine-rich repeat</keyword>
<evidence type="ECO:0000256" key="5">
    <source>
        <dbReference type="ARBA" id="ARBA00022737"/>
    </source>
</evidence>
<evidence type="ECO:0000259" key="10">
    <source>
        <dbReference type="Pfam" id="PF08263"/>
    </source>
</evidence>
<dbReference type="InterPro" id="IPR001611">
    <property type="entry name" value="Leu-rich_rpt"/>
</dbReference>
<keyword evidence="4" id="KW-0812">Transmembrane</keyword>
<dbReference type="Pfam" id="PF08263">
    <property type="entry name" value="LRRNT_2"/>
    <property type="match status" value="1"/>
</dbReference>
<dbReference type="Gene3D" id="3.80.10.10">
    <property type="entry name" value="Ribonuclease Inhibitor"/>
    <property type="match status" value="2"/>
</dbReference>
<evidence type="ECO:0000256" key="9">
    <source>
        <dbReference type="SAM" id="SignalP"/>
    </source>
</evidence>
<dbReference type="Proteomes" id="UP000594263">
    <property type="component" value="Unplaced"/>
</dbReference>
<dbReference type="InterPro" id="IPR051848">
    <property type="entry name" value="PGIP"/>
</dbReference>
<dbReference type="PANTHER" id="PTHR48059:SF19">
    <property type="entry name" value="RECEPTOR-LIKE PROTEIN KINASE 5"/>
    <property type="match status" value="1"/>
</dbReference>
<accession>A0A7N0ZST5</accession>
<feature type="signal peptide" evidence="9">
    <location>
        <begin position="1"/>
        <end position="26"/>
    </location>
</feature>
<dbReference type="EnsemblPlants" id="Kaladp0028s0015.1.v1.1">
    <property type="protein sequence ID" value="Kaladp0028s0015.1.v1.1.CDS.1"/>
    <property type="gene ID" value="Kaladp0028s0015.v1.1"/>
</dbReference>
<dbReference type="Pfam" id="PF00560">
    <property type="entry name" value="LRR_1"/>
    <property type="match status" value="3"/>
</dbReference>
<evidence type="ECO:0000313" key="12">
    <source>
        <dbReference type="Proteomes" id="UP000594263"/>
    </source>
</evidence>